<proteinExistence type="predicted"/>
<dbReference type="Pfam" id="PF06101">
    <property type="entry name" value="Vps62"/>
    <property type="match status" value="1"/>
</dbReference>
<dbReference type="PANTHER" id="PTHR48219:SF1">
    <property type="entry name" value="VACUOLAR PROTEIN SORTING-ASSOCIATED PROTEIN 62"/>
    <property type="match status" value="1"/>
</dbReference>
<dbReference type="KEGG" id="ptv:AA957_12425"/>
<reference evidence="2 3" key="1">
    <citation type="journal article" date="2015" name="Genome Announc.">
        <title>Complete Genome Sequence of the Rhizobacterium Pseudomonas trivialis Strain IHBB745 with Multiple Plant Growth-Promoting Activities and Tolerance to Desiccation and Alkalinity.</title>
        <authorList>
            <person name="Gulati A."/>
            <person name="Swarnkar M.K."/>
            <person name="Vyas P."/>
            <person name="Rahi P."/>
            <person name="Thakur R."/>
            <person name="Thakur N."/>
            <person name="Singh A.K."/>
        </authorList>
    </citation>
    <scope>NUCLEOTIDE SEQUENCE [LARGE SCALE GENOMIC DNA]</scope>
    <source>
        <strain evidence="3">745</strain>
    </source>
</reference>
<evidence type="ECO:0008006" key="4">
    <source>
        <dbReference type="Google" id="ProtNLM"/>
    </source>
</evidence>
<dbReference type="InterPro" id="IPR009291">
    <property type="entry name" value="Vps62"/>
</dbReference>
<dbReference type="EMBL" id="CP011507">
    <property type="protein sequence ID" value="AKS06889.1"/>
    <property type="molecule type" value="Genomic_DNA"/>
</dbReference>
<gene>
    <name evidence="2" type="ORF">AA957_12425</name>
</gene>
<dbReference type="PANTHER" id="PTHR48219">
    <property type="entry name" value="VACUOLAR PROTEIN SORTING-ASSOCIATED PROTEIN 62-RELATED"/>
    <property type="match status" value="1"/>
</dbReference>
<evidence type="ECO:0000256" key="1">
    <source>
        <dbReference type="SAM" id="MobiDB-lite"/>
    </source>
</evidence>
<sequence length="430" mass="46625">MKPLQFNDLLISFTSEFLPLWNDKGSSAHEAVGLWRPSMTSDALNPFYALGDIAVGHYRNINHSKIVAVVSDANKVDGTALRAPVDYQLVWHDEGTGARTNFSIWRPLAPEGYVTMGLVCGVGYDKPSRHAVRCVREDLVVTAQVGELIWNDKGSGSANDFSAWSVIPPGASPGEAYLAPGTFLGSDSYAKPSIETYALRLALTAQLSDLPPPPALTGPESPAVDDTTSTLQVCELPWFCVKDPELTAVEQSQSSPTYRLERTDRHLIAGFGHNTEATSQPFMWTATKGELGGHAKALAANTSVDLSKEWPVYPHALELNFSAHLDRDFTHTQRSAKGWSHASPLEIITYVPPNKAVAAYLVHSEYCLVRQDGSQVSGTVSYTNGDHIYMSESSDATPLPDEAPPEVEAPQAEPDLEVTGHDLIDNALTP</sequence>
<evidence type="ECO:0000313" key="2">
    <source>
        <dbReference type="EMBL" id="AKS06889.1"/>
    </source>
</evidence>
<dbReference type="OrthoDB" id="1495469at2"/>
<dbReference type="RefSeq" id="WP_049710471.1">
    <property type="nucleotide sequence ID" value="NZ_CP011507.1"/>
</dbReference>
<dbReference type="AlphaFoldDB" id="A0A0H5A776"/>
<protein>
    <recommendedName>
        <fullName evidence="4">DUF946 domain-containing protein</fullName>
    </recommendedName>
</protein>
<dbReference type="PATRIC" id="fig|200450.3.peg.2561"/>
<dbReference type="Proteomes" id="UP000036608">
    <property type="component" value="Chromosome"/>
</dbReference>
<feature type="region of interest" description="Disordered" evidence="1">
    <location>
        <begin position="392"/>
        <end position="430"/>
    </location>
</feature>
<organism evidence="2 3">
    <name type="scientific">Pseudomonas trivialis</name>
    <dbReference type="NCBI Taxonomy" id="200450"/>
    <lineage>
        <taxon>Bacteria</taxon>
        <taxon>Pseudomonadati</taxon>
        <taxon>Pseudomonadota</taxon>
        <taxon>Gammaproteobacteria</taxon>
        <taxon>Pseudomonadales</taxon>
        <taxon>Pseudomonadaceae</taxon>
        <taxon>Pseudomonas</taxon>
    </lineage>
</organism>
<evidence type="ECO:0000313" key="3">
    <source>
        <dbReference type="Proteomes" id="UP000036608"/>
    </source>
</evidence>
<reference evidence="3" key="2">
    <citation type="submission" date="2015-05" db="EMBL/GenBank/DDBJ databases">
        <authorList>
            <person name="Swarnkar M.K."/>
            <person name="Vyas P."/>
            <person name="Rahi P."/>
            <person name="Thakur R."/>
            <person name="Thakur N."/>
            <person name="Singh A.K."/>
            <person name="Gulati A."/>
        </authorList>
    </citation>
    <scope>NUCLEOTIDE SEQUENCE [LARGE SCALE GENOMIC DNA]</scope>
    <source>
        <strain evidence="3">745</strain>
    </source>
</reference>
<name>A0A0H5A776_9PSED</name>
<accession>A0A0H5A776</accession>